<protein>
    <submittedName>
        <fullName evidence="1">Uncharacterized protein</fullName>
    </submittedName>
</protein>
<dbReference type="AlphaFoldDB" id="A0A6M0K053"/>
<keyword evidence="2" id="KW-1185">Reference proteome</keyword>
<name>A0A6M0K053_9GAMM</name>
<proteinExistence type="predicted"/>
<gene>
    <name evidence="1" type="ORF">G3446_14785</name>
</gene>
<accession>A0A6M0K053</accession>
<organism evidence="1 2">
    <name type="scientific">Thiorhodococcus minor</name>
    <dbReference type="NCBI Taxonomy" id="57489"/>
    <lineage>
        <taxon>Bacteria</taxon>
        <taxon>Pseudomonadati</taxon>
        <taxon>Pseudomonadota</taxon>
        <taxon>Gammaproteobacteria</taxon>
        <taxon>Chromatiales</taxon>
        <taxon>Chromatiaceae</taxon>
        <taxon>Thiorhodococcus</taxon>
    </lineage>
</organism>
<evidence type="ECO:0000313" key="1">
    <source>
        <dbReference type="EMBL" id="NEV63136.1"/>
    </source>
</evidence>
<sequence length="187" mass="21116">MTRRIQDKLAAIVDEIDRTGHANQMRLTALKKWLQQPKRLQRFALSLAARAARVEDVADGEDPCLLDLARNLLGDWSLDAPAPDRVAAKILHGRLKAFQDEYKRLGWGRVRTIQSKRLLIIEMGLEVFLYDPAGPSEGYRLAVAFCENYDSRYGTDLNGPSRDRVLELLEIVDAVETQERSEPSLAA</sequence>
<dbReference type="RefSeq" id="WP_164453598.1">
    <property type="nucleotide sequence ID" value="NZ_JAAIJQ010000042.1"/>
</dbReference>
<dbReference type="Proteomes" id="UP000483379">
    <property type="component" value="Unassembled WGS sequence"/>
</dbReference>
<comment type="caution">
    <text evidence="1">The sequence shown here is derived from an EMBL/GenBank/DDBJ whole genome shotgun (WGS) entry which is preliminary data.</text>
</comment>
<dbReference type="EMBL" id="JAAIJQ010000042">
    <property type="protein sequence ID" value="NEV63136.1"/>
    <property type="molecule type" value="Genomic_DNA"/>
</dbReference>
<reference evidence="1 2" key="1">
    <citation type="submission" date="2020-02" db="EMBL/GenBank/DDBJ databases">
        <title>Genome sequences of Thiorhodococcus mannitoliphagus and Thiorhodococcus minor, purple sulfur photosynthetic bacteria in the gammaproteobacterial family, Chromatiaceae.</title>
        <authorList>
            <person name="Aviles F.A."/>
            <person name="Meyer T.E."/>
            <person name="Kyndt J.A."/>
        </authorList>
    </citation>
    <scope>NUCLEOTIDE SEQUENCE [LARGE SCALE GENOMIC DNA]</scope>
    <source>
        <strain evidence="1 2">DSM 11518</strain>
    </source>
</reference>
<evidence type="ECO:0000313" key="2">
    <source>
        <dbReference type="Proteomes" id="UP000483379"/>
    </source>
</evidence>